<dbReference type="PANTHER" id="PTHR38462:SF1">
    <property type="entry name" value="YPRB RIBONUCLEASE H-LIKE DOMAIN-CONTAINING PROTEIN"/>
    <property type="match status" value="1"/>
</dbReference>
<evidence type="ECO:0000259" key="1">
    <source>
        <dbReference type="Pfam" id="PF13482"/>
    </source>
</evidence>
<dbReference type="Gene3D" id="3.30.420.10">
    <property type="entry name" value="Ribonuclease H-like superfamily/Ribonuclease H"/>
    <property type="match status" value="1"/>
</dbReference>
<gene>
    <name evidence="2" type="ORF">H8E19_15485</name>
</gene>
<dbReference type="InterPro" id="IPR038720">
    <property type="entry name" value="YprB_RNase_H-like_dom"/>
</dbReference>
<sequence>MLEHTFIHIPGIGPKTEQTLWYRGIHTWRHFLDHGEIIISPARDEFITGELEASLTHKEDPSFFNERLPPGEMWRTYDAFKNNAVYLDIETTGYYQDVDEITVIGIYDGTDVQTFVNGINLDDFEIAISRYDLVITFNGATFDLPFIRSWFPGISLPPAHIDLRFLLKKLGYAGGLKKIEKELGINRGMDIEGIDGFEAVRLWNEYQWGDKNALKTLIEYNNADIMNLKPLMDMGYREMKKKLLKQV</sequence>
<dbReference type="InterPro" id="IPR036397">
    <property type="entry name" value="RNaseH_sf"/>
</dbReference>
<evidence type="ECO:0000313" key="2">
    <source>
        <dbReference type="EMBL" id="MBC8178805.1"/>
    </source>
</evidence>
<dbReference type="Proteomes" id="UP000650524">
    <property type="component" value="Unassembled WGS sequence"/>
</dbReference>
<organism evidence="2 3">
    <name type="scientific">Candidatus Desulfacyla euxinica</name>
    <dbReference type="NCBI Taxonomy" id="2841693"/>
    <lineage>
        <taxon>Bacteria</taxon>
        <taxon>Deltaproteobacteria</taxon>
        <taxon>Candidatus Desulfacyla</taxon>
    </lineage>
</organism>
<accession>A0A8J6T4E4</accession>
<dbReference type="GO" id="GO:0003676">
    <property type="term" value="F:nucleic acid binding"/>
    <property type="evidence" value="ECO:0007669"/>
    <property type="project" value="InterPro"/>
</dbReference>
<name>A0A8J6T4E4_9DELT</name>
<dbReference type="SUPFAM" id="SSF53098">
    <property type="entry name" value="Ribonuclease H-like"/>
    <property type="match status" value="1"/>
</dbReference>
<comment type="caution">
    <text evidence="2">The sequence shown here is derived from an EMBL/GenBank/DDBJ whole genome shotgun (WGS) entry which is preliminary data.</text>
</comment>
<proteinExistence type="predicted"/>
<dbReference type="PANTHER" id="PTHR38462">
    <property type="entry name" value="EXONUCLEASE-LIKE PROTEIN"/>
    <property type="match status" value="1"/>
</dbReference>
<evidence type="ECO:0000313" key="3">
    <source>
        <dbReference type="Proteomes" id="UP000650524"/>
    </source>
</evidence>
<dbReference type="EMBL" id="JACNJD010000316">
    <property type="protein sequence ID" value="MBC8178805.1"/>
    <property type="molecule type" value="Genomic_DNA"/>
</dbReference>
<feature type="domain" description="YprB ribonuclease H-like" evidence="1">
    <location>
        <begin position="85"/>
        <end position="233"/>
    </location>
</feature>
<dbReference type="InterPro" id="IPR012337">
    <property type="entry name" value="RNaseH-like_sf"/>
</dbReference>
<protein>
    <submittedName>
        <fullName evidence="2">Ribonuclease H-like domain-containing protein</fullName>
    </submittedName>
</protein>
<reference evidence="2 3" key="1">
    <citation type="submission" date="2020-08" db="EMBL/GenBank/DDBJ databases">
        <title>Bridging the membrane lipid divide: bacteria of the FCB group superphylum have the potential to synthesize archaeal ether lipids.</title>
        <authorList>
            <person name="Villanueva L."/>
            <person name="Von Meijenfeldt F.A.B."/>
            <person name="Westbye A.B."/>
            <person name="Yadav S."/>
            <person name="Hopmans E.C."/>
            <person name="Dutilh B.E."/>
            <person name="Sinninghe Damste J.S."/>
        </authorList>
    </citation>
    <scope>NUCLEOTIDE SEQUENCE [LARGE SCALE GENOMIC DNA]</scope>
    <source>
        <strain evidence="2">NIOZ-UU27</strain>
    </source>
</reference>
<dbReference type="Pfam" id="PF13482">
    <property type="entry name" value="RNase_H_2"/>
    <property type="match status" value="1"/>
</dbReference>
<dbReference type="AlphaFoldDB" id="A0A8J6T4E4"/>